<accession>A0ABD7QBD2</accession>
<reference evidence="1 2" key="1">
    <citation type="submission" date="2019-02" db="EMBL/GenBank/DDBJ databases">
        <title>Comparative genomic analysis of the Hafnia genus genomes.</title>
        <authorList>
            <person name="Zhiqiu Y."/>
            <person name="Chao Y."/>
            <person name="Yuhui D."/>
            <person name="Di H."/>
            <person name="Bin L."/>
        </authorList>
    </citation>
    <scope>NUCLEOTIDE SEQUENCE [LARGE SCALE GENOMIC DNA]</scope>
    <source>
        <strain evidence="1 2">PCM_1210</strain>
    </source>
</reference>
<dbReference type="AlphaFoldDB" id="A0ABD7QBD2"/>
<dbReference type="Proteomes" id="UP000291600">
    <property type="component" value="Unassembled WGS sequence"/>
</dbReference>
<organism evidence="1 2">
    <name type="scientific">Hafnia alvei</name>
    <dbReference type="NCBI Taxonomy" id="569"/>
    <lineage>
        <taxon>Bacteria</taxon>
        <taxon>Pseudomonadati</taxon>
        <taxon>Pseudomonadota</taxon>
        <taxon>Gammaproteobacteria</taxon>
        <taxon>Enterobacterales</taxon>
        <taxon>Hafniaceae</taxon>
        <taxon>Hafnia</taxon>
    </lineage>
</organism>
<dbReference type="RefSeq" id="WP_130970197.1">
    <property type="nucleotide sequence ID" value="NZ_SITB01000035.1"/>
</dbReference>
<name>A0ABD7QBD2_HAFAL</name>
<gene>
    <name evidence="1" type="ORF">EYY96_00300</name>
</gene>
<proteinExistence type="predicted"/>
<comment type="caution">
    <text evidence="1">The sequence shown here is derived from an EMBL/GenBank/DDBJ whole genome shotgun (WGS) entry which is preliminary data.</text>
</comment>
<sequence length="89" mass="9504">MYLELINGVTHYGVLSPIPERLIPYSNTTSCKSIQPISLAKSQAYSHLAAAKSVVRLGTLKTFSPEKACTFSAPTCTLHLVAQAGKPQG</sequence>
<evidence type="ECO:0000313" key="2">
    <source>
        <dbReference type="Proteomes" id="UP000291600"/>
    </source>
</evidence>
<evidence type="ECO:0000313" key="1">
    <source>
        <dbReference type="EMBL" id="TBL71280.1"/>
    </source>
</evidence>
<protein>
    <submittedName>
        <fullName evidence="1">Uncharacterized protein</fullName>
    </submittedName>
</protein>
<dbReference type="EMBL" id="SITJ01000039">
    <property type="protein sequence ID" value="TBL71280.1"/>
    <property type="molecule type" value="Genomic_DNA"/>
</dbReference>